<protein>
    <recommendedName>
        <fullName evidence="3">Prolyl 4-hydroxylase alpha subunit Fe(2+) 2OG dioxygenase domain-containing protein</fullName>
    </recommendedName>
</protein>
<name>A0ABR1MMS0_9PEZI</name>
<evidence type="ECO:0008006" key="3">
    <source>
        <dbReference type="Google" id="ProtNLM"/>
    </source>
</evidence>
<sequence length="149" mass="17197">MFGTLVICLPAPYTVVDVIAQLGDPKRTFRTSECSKSCLFWYSDVQHEVTEVMAGHRLALTYNLIRPEWGLSSGLRQENLLLKKTLESWRKACNREDFWRKHFFVFPFEHQHSLTNLGFHKLKGKDLAQARALQNHCEASGLISTDTRD</sequence>
<accession>A0ABR1MMS0</accession>
<reference evidence="1 2" key="1">
    <citation type="submission" date="2024-04" db="EMBL/GenBank/DDBJ databases">
        <title>Phyllosticta paracitricarpa is synonymous to the EU quarantine fungus P. citricarpa based on phylogenomic analyses.</title>
        <authorList>
            <consortium name="Lawrence Berkeley National Laboratory"/>
            <person name="Van Ingen-Buijs V.A."/>
            <person name="Van Westerhoven A.C."/>
            <person name="Haridas S."/>
            <person name="Skiadas P."/>
            <person name="Martin F."/>
            <person name="Groenewald J.Z."/>
            <person name="Crous P.W."/>
            <person name="Seidl M.F."/>
        </authorList>
    </citation>
    <scope>NUCLEOTIDE SEQUENCE [LARGE SCALE GENOMIC DNA]</scope>
    <source>
        <strain evidence="1 2">CBS 122670</strain>
    </source>
</reference>
<dbReference type="PANTHER" id="PTHR33099">
    <property type="entry name" value="FE2OG DIOXYGENASE DOMAIN-CONTAINING PROTEIN"/>
    <property type="match status" value="1"/>
</dbReference>
<organism evidence="1 2">
    <name type="scientific">Phyllosticta citricarpa</name>
    <dbReference type="NCBI Taxonomy" id="55181"/>
    <lineage>
        <taxon>Eukaryota</taxon>
        <taxon>Fungi</taxon>
        <taxon>Dikarya</taxon>
        <taxon>Ascomycota</taxon>
        <taxon>Pezizomycotina</taxon>
        <taxon>Dothideomycetes</taxon>
        <taxon>Dothideomycetes incertae sedis</taxon>
        <taxon>Botryosphaeriales</taxon>
        <taxon>Phyllostictaceae</taxon>
        <taxon>Phyllosticta</taxon>
    </lineage>
</organism>
<gene>
    <name evidence="1" type="ORF">IWX46DRAFT_297381</name>
</gene>
<comment type="caution">
    <text evidence="1">The sequence shown here is derived from an EMBL/GenBank/DDBJ whole genome shotgun (WGS) entry which is preliminary data.</text>
</comment>
<dbReference type="PANTHER" id="PTHR33099:SF7">
    <property type="entry name" value="MYND-TYPE DOMAIN-CONTAINING PROTEIN"/>
    <property type="match status" value="1"/>
</dbReference>
<dbReference type="Proteomes" id="UP001365128">
    <property type="component" value="Unassembled WGS sequence"/>
</dbReference>
<keyword evidence="2" id="KW-1185">Reference proteome</keyword>
<proteinExistence type="predicted"/>
<dbReference type="EMBL" id="JBBPDW010000004">
    <property type="protein sequence ID" value="KAK7553705.1"/>
    <property type="molecule type" value="Genomic_DNA"/>
</dbReference>
<evidence type="ECO:0000313" key="1">
    <source>
        <dbReference type="EMBL" id="KAK7553705.1"/>
    </source>
</evidence>
<evidence type="ECO:0000313" key="2">
    <source>
        <dbReference type="Proteomes" id="UP001365128"/>
    </source>
</evidence>